<sequence>MFRARYNWFRVLNRFKLAETRSPFTSQSTSTSSANNGGDKAESSLTKYDESYRQLDNLNFMTAAKILFTDPPNKKKFGLDFHLVQLFFALMPSFAVYLVAQYARYEMRRMEEELEQKKKKEEEEKAKELELNAIREKEAGSNPELSEVKTRLDKLEETMKEIVVESKKQSGSGVVKNQESDNKKKQLAGTEASSSIISSESSTSIEKEPHNRQDFPEQRQGSGQGRAGEPSPVSNPRKNQNSTLQDGGISQDDKR</sequence>
<reference evidence="4" key="1">
    <citation type="submission" date="2016-06" db="EMBL/GenBank/DDBJ databases">
        <title>Parallel loss of symbiosis genes in relatives of nitrogen-fixing non-legume Parasponia.</title>
        <authorList>
            <person name="Van Velzen R."/>
            <person name="Holmer R."/>
            <person name="Bu F."/>
            <person name="Rutten L."/>
            <person name="Van Zeijl A."/>
            <person name="Liu W."/>
            <person name="Santuari L."/>
            <person name="Cao Q."/>
            <person name="Sharma T."/>
            <person name="Shen D."/>
            <person name="Roswanjaya Y."/>
            <person name="Wardhani T."/>
            <person name="Kalhor M.S."/>
            <person name="Jansen J."/>
            <person name="Van den Hoogen J."/>
            <person name="Gungor B."/>
            <person name="Hartog M."/>
            <person name="Hontelez J."/>
            <person name="Verver J."/>
            <person name="Yang W.-C."/>
            <person name="Schijlen E."/>
            <person name="Repin R."/>
            <person name="Schilthuizen M."/>
            <person name="Schranz E."/>
            <person name="Heidstra R."/>
            <person name="Miyata K."/>
            <person name="Fedorova E."/>
            <person name="Kohlen W."/>
            <person name="Bisseling T."/>
            <person name="Smit S."/>
            <person name="Geurts R."/>
        </authorList>
    </citation>
    <scope>NUCLEOTIDE SEQUENCE [LARGE SCALE GENOMIC DNA]</scope>
    <source>
        <strain evidence="4">cv. WU1-14</strain>
    </source>
</reference>
<evidence type="ECO:0000313" key="3">
    <source>
        <dbReference type="EMBL" id="PON79851.1"/>
    </source>
</evidence>
<feature type="region of interest" description="Disordered" evidence="1">
    <location>
        <begin position="164"/>
        <end position="255"/>
    </location>
</feature>
<dbReference type="STRING" id="3476.A0A2P5E2U5"/>
<accession>A0A2P5E2U5</accession>
<evidence type="ECO:0000256" key="1">
    <source>
        <dbReference type="SAM" id="MobiDB-lite"/>
    </source>
</evidence>
<dbReference type="EMBL" id="JXTB01000003">
    <property type="protein sequence ID" value="PON79851.1"/>
    <property type="molecule type" value="Genomic_DNA"/>
</dbReference>
<keyword evidence="2" id="KW-1133">Transmembrane helix</keyword>
<organism evidence="3 4">
    <name type="scientific">Parasponia andersonii</name>
    <name type="common">Sponia andersonii</name>
    <dbReference type="NCBI Taxonomy" id="3476"/>
    <lineage>
        <taxon>Eukaryota</taxon>
        <taxon>Viridiplantae</taxon>
        <taxon>Streptophyta</taxon>
        <taxon>Embryophyta</taxon>
        <taxon>Tracheophyta</taxon>
        <taxon>Spermatophyta</taxon>
        <taxon>Magnoliopsida</taxon>
        <taxon>eudicotyledons</taxon>
        <taxon>Gunneridae</taxon>
        <taxon>Pentapetalae</taxon>
        <taxon>rosids</taxon>
        <taxon>fabids</taxon>
        <taxon>Rosales</taxon>
        <taxon>Cannabaceae</taxon>
        <taxon>Parasponia</taxon>
    </lineage>
</organism>
<dbReference type="PANTHER" id="PTHR36339">
    <property type="entry name" value="F23A5.5"/>
    <property type="match status" value="1"/>
</dbReference>
<dbReference type="AlphaFoldDB" id="A0A2P5E2U5"/>
<feature type="transmembrane region" description="Helical" evidence="2">
    <location>
        <begin position="81"/>
        <end position="100"/>
    </location>
</feature>
<feature type="compositionally biased region" description="Low complexity" evidence="1">
    <location>
        <begin position="24"/>
        <end position="33"/>
    </location>
</feature>
<dbReference type="Proteomes" id="UP000237105">
    <property type="component" value="Unassembled WGS sequence"/>
</dbReference>
<protein>
    <submittedName>
        <fullName evidence="3">Stress response NST1-like protein</fullName>
    </submittedName>
</protein>
<feature type="compositionally biased region" description="Polar residues" evidence="1">
    <location>
        <begin position="232"/>
        <end position="245"/>
    </location>
</feature>
<keyword evidence="2" id="KW-0812">Transmembrane</keyword>
<evidence type="ECO:0000256" key="2">
    <source>
        <dbReference type="SAM" id="Phobius"/>
    </source>
</evidence>
<comment type="caution">
    <text evidence="3">The sequence shown here is derived from an EMBL/GenBank/DDBJ whole genome shotgun (WGS) entry which is preliminary data.</text>
</comment>
<evidence type="ECO:0000313" key="4">
    <source>
        <dbReference type="Proteomes" id="UP000237105"/>
    </source>
</evidence>
<keyword evidence="2" id="KW-0472">Membrane</keyword>
<dbReference type="PANTHER" id="PTHR36339:SF2">
    <property type="entry name" value="F23A5.5"/>
    <property type="match status" value="1"/>
</dbReference>
<dbReference type="OrthoDB" id="2021107at2759"/>
<feature type="region of interest" description="Disordered" evidence="1">
    <location>
        <begin position="24"/>
        <end position="43"/>
    </location>
</feature>
<name>A0A2P5E2U5_PARAD</name>
<gene>
    <name evidence="3" type="ORF">PanWU01x14_010830</name>
</gene>
<feature type="compositionally biased region" description="Low complexity" evidence="1">
    <location>
        <begin position="190"/>
        <end position="204"/>
    </location>
</feature>
<proteinExistence type="predicted"/>
<keyword evidence="4" id="KW-1185">Reference proteome</keyword>
<feature type="compositionally biased region" description="Basic and acidic residues" evidence="1">
    <location>
        <begin position="205"/>
        <end position="217"/>
    </location>
</feature>